<dbReference type="Gene3D" id="3.90.550.10">
    <property type="entry name" value="Spore Coat Polysaccharide Biosynthesis Protein SpsA, Chain A"/>
    <property type="match status" value="1"/>
</dbReference>
<dbReference type="InterPro" id="IPR029044">
    <property type="entry name" value="Nucleotide-diphossugar_trans"/>
</dbReference>
<organism evidence="6 7">
    <name type="scientific">Kitasatospora nipponensis</name>
    <dbReference type="NCBI Taxonomy" id="258049"/>
    <lineage>
        <taxon>Bacteria</taxon>
        <taxon>Bacillati</taxon>
        <taxon>Actinomycetota</taxon>
        <taxon>Actinomycetes</taxon>
        <taxon>Kitasatosporales</taxon>
        <taxon>Streptomycetaceae</taxon>
        <taxon>Kitasatospora</taxon>
    </lineage>
</organism>
<dbReference type="InterPro" id="IPR001173">
    <property type="entry name" value="Glyco_trans_2-like"/>
</dbReference>
<dbReference type="SUPFAM" id="SSF53448">
    <property type="entry name" value="Nucleotide-diphospho-sugar transferases"/>
    <property type="match status" value="1"/>
</dbReference>
<dbReference type="PANTHER" id="PTHR43179:SF12">
    <property type="entry name" value="GALACTOFURANOSYLTRANSFERASE GLFT2"/>
    <property type="match status" value="1"/>
</dbReference>
<evidence type="ECO:0000256" key="3">
    <source>
        <dbReference type="ARBA" id="ARBA00022676"/>
    </source>
</evidence>
<gene>
    <name evidence="6" type="ORF">GCM10009665_27290</name>
</gene>
<keyword evidence="4" id="KW-0808">Transferase</keyword>
<dbReference type="RefSeq" id="WP_344441742.1">
    <property type="nucleotide sequence ID" value="NZ_BAAALF010000038.1"/>
</dbReference>
<comment type="similarity">
    <text evidence="2">Belongs to the glycosyltransferase 2 family.</text>
</comment>
<accession>A0ABP4GY05</accession>
<evidence type="ECO:0000313" key="6">
    <source>
        <dbReference type="EMBL" id="GAA1235651.1"/>
    </source>
</evidence>
<comment type="pathway">
    <text evidence="1">Cell wall biogenesis; cell wall polysaccharide biosynthesis.</text>
</comment>
<dbReference type="Proteomes" id="UP001500037">
    <property type="component" value="Unassembled WGS sequence"/>
</dbReference>
<feature type="domain" description="Glycosyltransferase 2-like" evidence="5">
    <location>
        <begin position="120"/>
        <end position="229"/>
    </location>
</feature>
<comment type="caution">
    <text evidence="6">The sequence shown here is derived from an EMBL/GenBank/DDBJ whole genome shotgun (WGS) entry which is preliminary data.</text>
</comment>
<sequence>MNGTDQSAEAACPRLAARDSLYTPVTVVELDLAHPDELHSPGGRGHTHPDGRVLALVRLHGHPLGLVTASGAPGDRAGLHRALVEAAHRHLPVTETTATPPAHPSRAGCAAAPAGPPLISVVVATHDRVDQLRLCLDSLLRNGYPRYEVIVVDNAPSGDEAMTLVRDRYAGRVRYLREPVAGLARAHNRALRAVRGSICAFTDDDTLADPGWLAALAAAFGQDRRIGCVTGLILPAELRTATQATLERLSGFGKGFEPLRWSLADPPGDPLFPFTAGQFGTGANMAFRTSTLNWVGGFDPAMGTGTPARGGDDLLAFFRTLAAGYTVAYQPDAVIWHRHRSTPQAVPAQVFGYGAGFGAFLAAALAAEPGMLPALLRRLPGGVRHAARQAAQSGRAGDPDGNAPGLGLLHLRGLAYGPVGYWRSRLQARRMGG</sequence>
<dbReference type="Pfam" id="PF00535">
    <property type="entry name" value="Glycos_transf_2"/>
    <property type="match status" value="1"/>
</dbReference>
<reference evidence="7" key="1">
    <citation type="journal article" date="2019" name="Int. J. Syst. Evol. Microbiol.">
        <title>The Global Catalogue of Microorganisms (GCM) 10K type strain sequencing project: providing services to taxonomists for standard genome sequencing and annotation.</title>
        <authorList>
            <consortium name="The Broad Institute Genomics Platform"/>
            <consortium name="The Broad Institute Genome Sequencing Center for Infectious Disease"/>
            <person name="Wu L."/>
            <person name="Ma J."/>
        </authorList>
    </citation>
    <scope>NUCLEOTIDE SEQUENCE [LARGE SCALE GENOMIC DNA]</scope>
    <source>
        <strain evidence="7">JCM 13004</strain>
    </source>
</reference>
<keyword evidence="7" id="KW-1185">Reference proteome</keyword>
<evidence type="ECO:0000256" key="4">
    <source>
        <dbReference type="ARBA" id="ARBA00022679"/>
    </source>
</evidence>
<evidence type="ECO:0000256" key="2">
    <source>
        <dbReference type="ARBA" id="ARBA00006739"/>
    </source>
</evidence>
<evidence type="ECO:0000313" key="7">
    <source>
        <dbReference type="Proteomes" id="UP001500037"/>
    </source>
</evidence>
<proteinExistence type="inferred from homology"/>
<name>A0ABP4GY05_9ACTN</name>
<evidence type="ECO:0000259" key="5">
    <source>
        <dbReference type="Pfam" id="PF00535"/>
    </source>
</evidence>
<evidence type="ECO:0000256" key="1">
    <source>
        <dbReference type="ARBA" id="ARBA00004776"/>
    </source>
</evidence>
<dbReference type="EMBL" id="BAAALF010000038">
    <property type="protein sequence ID" value="GAA1235651.1"/>
    <property type="molecule type" value="Genomic_DNA"/>
</dbReference>
<protein>
    <recommendedName>
        <fullName evidence="5">Glycosyltransferase 2-like domain-containing protein</fullName>
    </recommendedName>
</protein>
<dbReference type="PANTHER" id="PTHR43179">
    <property type="entry name" value="RHAMNOSYLTRANSFERASE WBBL"/>
    <property type="match status" value="1"/>
</dbReference>
<keyword evidence="3" id="KW-0328">Glycosyltransferase</keyword>